<dbReference type="SMART" id="SM00342">
    <property type="entry name" value="HTH_ARAC"/>
    <property type="match status" value="1"/>
</dbReference>
<dbReference type="Pfam" id="PF12625">
    <property type="entry name" value="Arabinose_bd"/>
    <property type="match status" value="1"/>
</dbReference>
<dbReference type="PANTHER" id="PTHR47894">
    <property type="entry name" value="HTH-TYPE TRANSCRIPTIONAL REGULATOR GADX"/>
    <property type="match status" value="1"/>
</dbReference>
<evidence type="ECO:0000313" key="5">
    <source>
        <dbReference type="EMBL" id="WVT03655.1"/>
    </source>
</evidence>
<dbReference type="InterPro" id="IPR009057">
    <property type="entry name" value="Homeodomain-like_sf"/>
</dbReference>
<organism evidence="5 6">
    <name type="scientific">Sinorhizobium chiapasense</name>
    <dbReference type="NCBI Taxonomy" id="501572"/>
    <lineage>
        <taxon>Bacteria</taxon>
        <taxon>Pseudomonadati</taxon>
        <taxon>Pseudomonadota</taxon>
        <taxon>Alphaproteobacteria</taxon>
        <taxon>Hyphomicrobiales</taxon>
        <taxon>Rhizobiaceae</taxon>
        <taxon>Sinorhizobium/Ensifer group</taxon>
        <taxon>Sinorhizobium</taxon>
    </lineage>
</organism>
<accession>A0ABZ2BC16</accession>
<dbReference type="EMBL" id="CP133148">
    <property type="protein sequence ID" value="WVT03655.1"/>
    <property type="molecule type" value="Genomic_DNA"/>
</dbReference>
<evidence type="ECO:0000256" key="1">
    <source>
        <dbReference type="ARBA" id="ARBA00023015"/>
    </source>
</evidence>
<gene>
    <name evidence="5" type="ORF">RB548_19625</name>
</gene>
<evidence type="ECO:0000313" key="6">
    <source>
        <dbReference type="Proteomes" id="UP001432360"/>
    </source>
</evidence>
<keyword evidence="2" id="KW-0238">DNA-binding</keyword>
<feature type="domain" description="HTH araC/xylS-type" evidence="4">
    <location>
        <begin position="216"/>
        <end position="318"/>
    </location>
</feature>
<dbReference type="Proteomes" id="UP001432360">
    <property type="component" value="Chromosome"/>
</dbReference>
<name>A0ABZ2BC16_9HYPH</name>
<evidence type="ECO:0000256" key="3">
    <source>
        <dbReference type="ARBA" id="ARBA00023163"/>
    </source>
</evidence>
<dbReference type="Gene3D" id="1.10.10.60">
    <property type="entry name" value="Homeodomain-like"/>
    <property type="match status" value="1"/>
</dbReference>
<dbReference type="PROSITE" id="PS01124">
    <property type="entry name" value="HTH_ARAC_FAMILY_2"/>
    <property type="match status" value="1"/>
</dbReference>
<dbReference type="InterPro" id="IPR018060">
    <property type="entry name" value="HTH_AraC"/>
</dbReference>
<proteinExistence type="predicted"/>
<evidence type="ECO:0000259" key="4">
    <source>
        <dbReference type="PROSITE" id="PS01124"/>
    </source>
</evidence>
<protein>
    <submittedName>
        <fullName evidence="5">AraC family transcriptional regulator</fullName>
    </submittedName>
</protein>
<reference evidence="5" key="1">
    <citation type="submission" date="2023-08" db="EMBL/GenBank/DDBJ databases">
        <title>Complete genome sequence of Sinorhizobium chiapanecum ITTG S70 isolated from Acaciella angustissima nodules in Chiapas-Mexico.</title>
        <authorList>
            <person name="Rincon-Rosales R."/>
            <person name="Rogel M.A."/>
            <person name="Rincon-Medina C.I."/>
            <person name="Guerrero G."/>
            <person name="Manzano-Gomez L.A."/>
            <person name="Lopez-Lopez A."/>
            <person name="Rincon Molina F.A."/>
            <person name="Martinez-Romero E."/>
        </authorList>
    </citation>
    <scope>NUCLEOTIDE SEQUENCE</scope>
    <source>
        <strain evidence="5">ITTG S70</strain>
    </source>
</reference>
<evidence type="ECO:0000256" key="2">
    <source>
        <dbReference type="ARBA" id="ARBA00023125"/>
    </source>
</evidence>
<keyword evidence="3" id="KW-0804">Transcription</keyword>
<keyword evidence="6" id="KW-1185">Reference proteome</keyword>
<dbReference type="PANTHER" id="PTHR47894:SF4">
    <property type="entry name" value="HTH-TYPE TRANSCRIPTIONAL REGULATOR GADX"/>
    <property type="match status" value="1"/>
</dbReference>
<dbReference type="InterPro" id="IPR032687">
    <property type="entry name" value="AraC-type_N"/>
</dbReference>
<dbReference type="Pfam" id="PF12833">
    <property type="entry name" value="HTH_18"/>
    <property type="match status" value="1"/>
</dbReference>
<dbReference type="SUPFAM" id="SSF46689">
    <property type="entry name" value="Homeodomain-like"/>
    <property type="match status" value="1"/>
</dbReference>
<dbReference type="RefSeq" id="WP_331372865.1">
    <property type="nucleotide sequence ID" value="NZ_CP133148.1"/>
</dbReference>
<keyword evidence="1" id="KW-0805">Transcription regulation</keyword>
<sequence>MAHLERLGINPAPLLSQSGLSEADLASHKRISSMSQIEFLGRASRAAKDNWIGLTLAQDFDLREIGMLYYAAASSPCLGDALRRVERYVRVANEALAIQIDKASVCRLGLTYAGVPRHLDRHQIECLAFVLLRLCRQVVGQKLVPLRASFVHHRSGDVRAIRRQFGCDIEFGACADEIHFDAAILELPLVGDDPFLNELMVKMCENAISVRTSNISPFRTLVENTIAPLLPHAEARAKTVARRLGLSERTLARRLAEEDISFGEILDELRRDLAMRYLEEENLQASQIAWLLGFHQASSFSHACRRWTGKSPSEFRGRPLLSA</sequence>